<evidence type="ECO:0000313" key="2">
    <source>
        <dbReference type="Proteomes" id="UP000249661"/>
    </source>
</evidence>
<evidence type="ECO:0000313" key="1">
    <source>
        <dbReference type="EMBL" id="RAH74977.1"/>
    </source>
</evidence>
<gene>
    <name evidence="1" type="ORF">BO66DRAFT_434084</name>
</gene>
<dbReference type="EMBL" id="KZ824934">
    <property type="protein sequence ID" value="RAH74977.1"/>
    <property type="molecule type" value="Genomic_DNA"/>
</dbReference>
<reference evidence="1" key="1">
    <citation type="submission" date="2018-02" db="EMBL/GenBank/DDBJ databases">
        <title>The genomes of Aspergillus section Nigri reveals drivers in fungal speciation.</title>
        <authorList>
            <consortium name="DOE Joint Genome Institute"/>
            <person name="Vesth T.C."/>
            <person name="Nybo J."/>
            <person name="Theobald S."/>
            <person name="Brandl J."/>
            <person name="Frisvad J.C."/>
            <person name="Nielsen K.F."/>
            <person name="Lyhne E.K."/>
            <person name="Kogle M.E."/>
            <person name="Kuo A."/>
            <person name="Riley R."/>
            <person name="Clum A."/>
            <person name="Nolan M."/>
            <person name="Lipzen A."/>
            <person name="Salamov A."/>
            <person name="Henrissat B."/>
            <person name="Wiebenga A."/>
            <person name="De vries R.P."/>
            <person name="Grigoriev I.V."/>
            <person name="Mortensen U.H."/>
            <person name="Andersen M.R."/>
            <person name="Baker S.E."/>
        </authorList>
    </citation>
    <scope>NUCLEOTIDE SEQUENCE</scope>
    <source>
        <strain evidence="1">CBS 121060</strain>
    </source>
</reference>
<proteinExistence type="predicted"/>
<dbReference type="Proteomes" id="UP000249661">
    <property type="component" value="Unassembled WGS sequence"/>
</dbReference>
<name>A0ACD1HMS1_9EURO</name>
<organism evidence="1 2">
    <name type="scientific">Aspergillus aculeatinus CBS 121060</name>
    <dbReference type="NCBI Taxonomy" id="1448322"/>
    <lineage>
        <taxon>Eukaryota</taxon>
        <taxon>Fungi</taxon>
        <taxon>Dikarya</taxon>
        <taxon>Ascomycota</taxon>
        <taxon>Pezizomycotina</taxon>
        <taxon>Eurotiomycetes</taxon>
        <taxon>Eurotiomycetidae</taxon>
        <taxon>Eurotiales</taxon>
        <taxon>Aspergillaceae</taxon>
        <taxon>Aspergillus</taxon>
        <taxon>Aspergillus subgen. Circumdati</taxon>
    </lineage>
</organism>
<protein>
    <submittedName>
        <fullName evidence="1">Uncharacterized protein</fullName>
    </submittedName>
</protein>
<accession>A0ACD1HMS1</accession>
<keyword evidence="2" id="KW-1185">Reference proteome</keyword>
<sequence length="261" mass="29391">MALVGLRSLDLPLKASPTDWLSASPSNIVTLSRKLHVYWGTGVLPEMLRRQFYPKLLIIDEATFFRDPEVFYALTKLPQAINILLVVLVNEASEYEQRAEKRSSKAKEKEETSASKYLTVCRIYLHRGRPEGPAGGASTDSDLSSATLLEEQHTGEEIANQHTSYRLTEMSVLPLFEVNETVVESTPPEEQEVNRRIQAQAEGPWVEDPMEIFLENLPHGRTMNDLPASVGHLQQHLHGGQMTRSNGADVIPEQKHQQKLR</sequence>